<proteinExistence type="predicted"/>
<dbReference type="EMBL" id="CM003535">
    <property type="protein sequence ID" value="RCV37835.1"/>
    <property type="molecule type" value="Genomic_DNA"/>
</dbReference>
<dbReference type="AlphaFoldDB" id="A0A368S5W9"/>
<evidence type="ECO:0008006" key="3">
    <source>
        <dbReference type="Google" id="ProtNLM"/>
    </source>
</evidence>
<evidence type="ECO:0000256" key="1">
    <source>
        <dbReference type="SAM" id="MobiDB-lite"/>
    </source>
</evidence>
<evidence type="ECO:0000313" key="2">
    <source>
        <dbReference type="EMBL" id="RCV37836.1"/>
    </source>
</evidence>
<organism evidence="2">
    <name type="scientific">Setaria italica</name>
    <name type="common">Foxtail millet</name>
    <name type="synonym">Panicum italicum</name>
    <dbReference type="NCBI Taxonomy" id="4555"/>
    <lineage>
        <taxon>Eukaryota</taxon>
        <taxon>Viridiplantae</taxon>
        <taxon>Streptophyta</taxon>
        <taxon>Embryophyta</taxon>
        <taxon>Tracheophyta</taxon>
        <taxon>Spermatophyta</taxon>
        <taxon>Magnoliopsida</taxon>
        <taxon>Liliopsida</taxon>
        <taxon>Poales</taxon>
        <taxon>Poaceae</taxon>
        <taxon>PACMAD clade</taxon>
        <taxon>Panicoideae</taxon>
        <taxon>Panicodae</taxon>
        <taxon>Paniceae</taxon>
        <taxon>Cenchrinae</taxon>
        <taxon>Setaria</taxon>
    </lineage>
</organism>
<accession>A0A368S5W9</accession>
<sequence>MEFAFSAARWVVGKALAPVADGFLEAWAASKNLGSEVDGLMTELQDINNPALNDLLLKLRLLAYDADDVLDELDYFRIQDELDGTYHAANEHAGGCARDLLLNARHTGRYVANKFKLSSGSPDATRGARNKQGDDAEGHGCLSGVLCSCGRWAASSSSPPPLTTTTKTHTNHGNNKVGRGRRFLCGAWPSKVPQRRQTAQIPKLKFDRVDISTRMTEIVKKLKPICAKVSTVLNLELIGSKGITTATMELLGTNGVWNMK</sequence>
<dbReference type="EMBL" id="CM003535">
    <property type="protein sequence ID" value="RCV37836.1"/>
    <property type="molecule type" value="Genomic_DNA"/>
</dbReference>
<name>A0A368S5W9_SETIT</name>
<dbReference type="OrthoDB" id="693720at2759"/>
<reference evidence="2" key="2">
    <citation type="submission" date="2015-07" db="EMBL/GenBank/DDBJ databases">
        <authorList>
            <person name="Noorani M."/>
        </authorList>
    </citation>
    <scope>NUCLEOTIDE SEQUENCE</scope>
    <source>
        <strain evidence="2">Yugu1</strain>
    </source>
</reference>
<protein>
    <recommendedName>
        <fullName evidence="3">Rx N-terminal domain-containing protein</fullName>
    </recommendedName>
</protein>
<reference evidence="2" key="1">
    <citation type="journal article" date="2012" name="Nat. Biotechnol.">
        <title>Reference genome sequence of the model plant Setaria.</title>
        <authorList>
            <person name="Bennetzen J.L."/>
            <person name="Schmutz J."/>
            <person name="Wang H."/>
            <person name="Percifield R."/>
            <person name="Hawkins J."/>
            <person name="Pontaroli A.C."/>
            <person name="Estep M."/>
            <person name="Feng L."/>
            <person name="Vaughn J.N."/>
            <person name="Grimwood J."/>
            <person name="Jenkins J."/>
            <person name="Barry K."/>
            <person name="Lindquist E."/>
            <person name="Hellsten U."/>
            <person name="Deshpande S."/>
            <person name="Wang X."/>
            <person name="Wu X."/>
            <person name="Mitros T."/>
            <person name="Triplett J."/>
            <person name="Yang X."/>
            <person name="Ye C.Y."/>
            <person name="Mauro-Herrera M."/>
            <person name="Wang L."/>
            <person name="Li P."/>
            <person name="Sharma M."/>
            <person name="Sharma R."/>
            <person name="Ronald P.C."/>
            <person name="Panaud O."/>
            <person name="Kellogg E.A."/>
            <person name="Brutnell T.P."/>
            <person name="Doust A.N."/>
            <person name="Tuskan G.A."/>
            <person name="Rokhsar D."/>
            <person name="Devos K.M."/>
        </authorList>
    </citation>
    <scope>NUCLEOTIDE SEQUENCE [LARGE SCALE GENOMIC DNA]</scope>
    <source>
        <strain evidence="2">Yugu1</strain>
    </source>
</reference>
<gene>
    <name evidence="2" type="ORF">SETIT_8G094000v2</name>
</gene>
<feature type="region of interest" description="Disordered" evidence="1">
    <location>
        <begin position="156"/>
        <end position="176"/>
    </location>
</feature>